<sequence length="314" mass="34343">MVPPSIQSRMHELPSIPWVRRFFVLTEKCLYMFLSSAPDEYVVDQFLFAADFHSGLTATMDLSEISFALAKSDAKGVRQSWILQALTKSSKIMWFESIKSLIDAEQNMAQPPNRFTPTDNNNSSGNSRFIPPRKSSATGYANSEDAYRNSPTTLLDRNMEFKLKDPDVLSFEDGDSFYQIGLPPSLQSQTQQARQIPYAKWSAAPSIVSDMTLSSSYMATKLEDAYETFRGGAKVFPLPPGSSAQQQHLPIVAKTTKAAVASTNVIAANAANTGNTASAAAVAARERSKSPPRAVLPHSNSVTEMASKRKGSVQ</sequence>
<dbReference type="Proteomes" id="UP001211907">
    <property type="component" value="Unassembled WGS sequence"/>
</dbReference>
<organism evidence="3 4">
    <name type="scientific">Physocladia obscura</name>
    <dbReference type="NCBI Taxonomy" id="109957"/>
    <lineage>
        <taxon>Eukaryota</taxon>
        <taxon>Fungi</taxon>
        <taxon>Fungi incertae sedis</taxon>
        <taxon>Chytridiomycota</taxon>
        <taxon>Chytridiomycota incertae sedis</taxon>
        <taxon>Chytridiomycetes</taxon>
        <taxon>Chytridiales</taxon>
        <taxon>Chytriomycetaceae</taxon>
        <taxon>Physocladia</taxon>
    </lineage>
</organism>
<evidence type="ECO:0000313" key="3">
    <source>
        <dbReference type="EMBL" id="KAJ3087646.1"/>
    </source>
</evidence>
<feature type="non-terminal residue" evidence="3">
    <location>
        <position position="314"/>
    </location>
</feature>
<keyword evidence="4" id="KW-1185">Reference proteome</keyword>
<feature type="region of interest" description="Disordered" evidence="1">
    <location>
        <begin position="281"/>
        <end position="314"/>
    </location>
</feature>
<protein>
    <recommendedName>
        <fullName evidence="2">PH domain-containing protein</fullName>
    </recommendedName>
</protein>
<reference evidence="3" key="1">
    <citation type="submission" date="2020-05" db="EMBL/GenBank/DDBJ databases">
        <title>Phylogenomic resolution of chytrid fungi.</title>
        <authorList>
            <person name="Stajich J.E."/>
            <person name="Amses K."/>
            <person name="Simmons R."/>
            <person name="Seto K."/>
            <person name="Myers J."/>
            <person name="Bonds A."/>
            <person name="Quandt C.A."/>
            <person name="Barry K."/>
            <person name="Liu P."/>
            <person name="Grigoriev I."/>
            <person name="Longcore J.E."/>
            <person name="James T.Y."/>
        </authorList>
    </citation>
    <scope>NUCLEOTIDE SEQUENCE</scope>
    <source>
        <strain evidence="3">JEL0513</strain>
    </source>
</reference>
<feature type="region of interest" description="Disordered" evidence="1">
    <location>
        <begin position="109"/>
        <end position="149"/>
    </location>
</feature>
<dbReference type="InterPro" id="IPR001849">
    <property type="entry name" value="PH_domain"/>
</dbReference>
<name>A0AAD5SPL2_9FUNG</name>
<evidence type="ECO:0000256" key="1">
    <source>
        <dbReference type="SAM" id="MobiDB-lite"/>
    </source>
</evidence>
<proteinExistence type="predicted"/>
<dbReference type="EMBL" id="JADGJH010004017">
    <property type="protein sequence ID" value="KAJ3087646.1"/>
    <property type="molecule type" value="Genomic_DNA"/>
</dbReference>
<accession>A0AAD5SPL2</accession>
<dbReference type="SUPFAM" id="SSF50729">
    <property type="entry name" value="PH domain-like"/>
    <property type="match status" value="1"/>
</dbReference>
<gene>
    <name evidence="3" type="ORF">HK100_008305</name>
</gene>
<evidence type="ECO:0000259" key="2">
    <source>
        <dbReference type="PROSITE" id="PS50003"/>
    </source>
</evidence>
<feature type="compositionally biased region" description="Polar residues" evidence="1">
    <location>
        <begin position="109"/>
        <end position="127"/>
    </location>
</feature>
<dbReference type="AlphaFoldDB" id="A0AAD5SPL2"/>
<feature type="domain" description="PH" evidence="2">
    <location>
        <begin position="18"/>
        <end position="103"/>
    </location>
</feature>
<evidence type="ECO:0000313" key="4">
    <source>
        <dbReference type="Proteomes" id="UP001211907"/>
    </source>
</evidence>
<dbReference type="PROSITE" id="PS50003">
    <property type="entry name" value="PH_DOMAIN"/>
    <property type="match status" value="1"/>
</dbReference>
<comment type="caution">
    <text evidence="3">The sequence shown here is derived from an EMBL/GenBank/DDBJ whole genome shotgun (WGS) entry which is preliminary data.</text>
</comment>
<dbReference type="CDD" id="cd00821">
    <property type="entry name" value="PH"/>
    <property type="match status" value="1"/>
</dbReference>